<evidence type="ECO:0000256" key="1">
    <source>
        <dbReference type="ARBA" id="ARBA00022603"/>
    </source>
</evidence>
<evidence type="ECO:0000256" key="2">
    <source>
        <dbReference type="ARBA" id="ARBA00022679"/>
    </source>
</evidence>
<dbReference type="GO" id="GO:0008168">
    <property type="term" value="F:methyltransferase activity"/>
    <property type="evidence" value="ECO:0007669"/>
    <property type="project" value="UniProtKB-KW"/>
</dbReference>
<dbReference type="GO" id="GO:0032259">
    <property type="term" value="P:methylation"/>
    <property type="evidence" value="ECO:0007669"/>
    <property type="project" value="UniProtKB-KW"/>
</dbReference>
<proteinExistence type="predicted"/>
<dbReference type="Pfam" id="PF10017">
    <property type="entry name" value="Methyltransf_33"/>
    <property type="match status" value="1"/>
</dbReference>
<reference evidence="5" key="2">
    <citation type="submission" date="2021-04" db="EMBL/GenBank/DDBJ databases">
        <title>Complete Genome and methylome analysis of Thiothrix fructosivorans ATCC 49748.</title>
        <authorList>
            <person name="Fomenkov A."/>
            <person name="Sun L."/>
            <person name="Vincze T."/>
            <person name="Grabovich M.Y."/>
            <person name="Roberts R.J."/>
        </authorList>
    </citation>
    <scope>NUCLEOTIDE SEQUENCE</scope>
    <source>
        <strain evidence="5">ATCC 49748</strain>
    </source>
</reference>
<dbReference type="AlphaFoldDB" id="A0A8B0SDD4"/>
<protein>
    <submittedName>
        <fullName evidence="5">L-histidine N(Alpha)-methyltransferase</fullName>
    </submittedName>
</protein>
<evidence type="ECO:0000313" key="4">
    <source>
        <dbReference type="EMBL" id="MBO0615228.1"/>
    </source>
</evidence>
<dbReference type="PANTHER" id="PTHR43397">
    <property type="entry name" value="ERGOTHIONEINE BIOSYNTHESIS PROTEIN 1"/>
    <property type="match status" value="1"/>
</dbReference>
<evidence type="ECO:0000313" key="6">
    <source>
        <dbReference type="Proteomes" id="UP000664466"/>
    </source>
</evidence>
<keyword evidence="2 5" id="KW-0808">Transferase</keyword>
<dbReference type="Gene3D" id="3.40.50.150">
    <property type="entry name" value="Vaccinia Virus protein VP39"/>
    <property type="match status" value="1"/>
</dbReference>
<dbReference type="PANTHER" id="PTHR43397:SF1">
    <property type="entry name" value="ERGOTHIONEINE BIOSYNTHESIS PROTEIN 1"/>
    <property type="match status" value="1"/>
</dbReference>
<dbReference type="PIRSF" id="PIRSF018005">
    <property type="entry name" value="UCP018005"/>
    <property type="match status" value="1"/>
</dbReference>
<dbReference type="InterPro" id="IPR051128">
    <property type="entry name" value="EgtD_Methyltrsf_superfamily"/>
</dbReference>
<organism evidence="5">
    <name type="scientific">Thiothrix fructosivorans</name>
    <dbReference type="NCBI Taxonomy" id="111770"/>
    <lineage>
        <taxon>Bacteria</taxon>
        <taxon>Pseudomonadati</taxon>
        <taxon>Pseudomonadota</taxon>
        <taxon>Gammaproteobacteria</taxon>
        <taxon>Thiotrichales</taxon>
        <taxon>Thiotrichaceae</taxon>
        <taxon>Thiothrix</taxon>
    </lineage>
</organism>
<dbReference type="Proteomes" id="UP000664466">
    <property type="component" value="Unassembled WGS sequence"/>
</dbReference>
<feature type="domain" description="Histidine-specific methyltransferase SAM-dependent" evidence="3">
    <location>
        <begin position="28"/>
        <end position="335"/>
    </location>
</feature>
<dbReference type="InterPro" id="IPR029063">
    <property type="entry name" value="SAM-dependent_MTases_sf"/>
</dbReference>
<sequence length="340" mass="38108">MSTPQPQLTPAAYRFINLVDKDAPDTFASDIGTGLAASPKYIQHKYAYDAAGSDLFERITQDKNYYPAHAETEILTRFSPAIAAILADNTALIELGSGSSVKTRHLLEAMQQHQGKTLFCPIDISGDFLQANVKRLSADYPDLAILGVIADYYVGLAALADEIRQPKLLLWLGSDIGHADPASAAQLLREKMLTALKPGDKLLLGIDLKKDTDILHRAYCCGEYDDPLRYQFNCNALRRINQQLGGNFVTDHFQRHCFYNDVAGRVEIYLKSLLDQQVTLEAIEQTFDFQAEELIRLHFAHKYDQDDILQLGKATGLTLQQQWFDSKALYSLNLFTVETK</sequence>
<dbReference type="EMBL" id="CP072748">
    <property type="protein sequence ID" value="QTX10013.1"/>
    <property type="molecule type" value="Genomic_DNA"/>
</dbReference>
<dbReference type="RefSeq" id="WP_207252951.1">
    <property type="nucleotide sequence ID" value="NZ_JAFMPM010000008.1"/>
</dbReference>
<accession>A0A8B0SDD4</accession>
<reference evidence="4 6" key="1">
    <citation type="submission" date="2021-03" db="EMBL/GenBank/DDBJ databases">
        <title>Draft genome and methylome analysis of Thiotrix fructosivoruns ATCC 49748.</title>
        <authorList>
            <person name="Fomenkov A."/>
            <person name="Grabovich M.Y."/>
            <person name="Roberts R.J."/>
        </authorList>
    </citation>
    <scope>NUCLEOTIDE SEQUENCE [LARGE SCALE GENOMIC DNA]</scope>
    <source>
        <strain evidence="4 6">ATCC 49748</strain>
    </source>
</reference>
<keyword evidence="1 5" id="KW-0489">Methyltransferase</keyword>
<dbReference type="InterPro" id="IPR017804">
    <property type="entry name" value="MeTrfase_EgtD-like"/>
</dbReference>
<dbReference type="InterPro" id="IPR019257">
    <property type="entry name" value="MeTrfase_dom"/>
</dbReference>
<keyword evidence="6" id="KW-1185">Reference proteome</keyword>
<evidence type="ECO:0000259" key="3">
    <source>
        <dbReference type="Pfam" id="PF10017"/>
    </source>
</evidence>
<evidence type="ECO:0000313" key="5">
    <source>
        <dbReference type="EMBL" id="QTX10013.1"/>
    </source>
</evidence>
<name>A0A8B0SDD4_9GAMM</name>
<dbReference type="EMBL" id="JAFMPM010000008">
    <property type="protein sequence ID" value="MBO0615228.1"/>
    <property type="molecule type" value="Genomic_DNA"/>
</dbReference>
<gene>
    <name evidence="5" type="ORF">J1836_015610</name>
    <name evidence="4" type="ORF">J1836_20225</name>
</gene>